<dbReference type="GO" id="GO:0016616">
    <property type="term" value="F:oxidoreductase activity, acting on the CH-OH group of donors, NAD or NADP as acceptor"/>
    <property type="evidence" value="ECO:0007669"/>
    <property type="project" value="InterPro"/>
</dbReference>
<keyword evidence="1" id="KW-0521">NADP</keyword>
<dbReference type="InterPro" id="IPR015815">
    <property type="entry name" value="HIBADH-related"/>
</dbReference>
<feature type="active site" evidence="10">
    <location>
        <position position="185"/>
    </location>
</feature>
<keyword evidence="2" id="KW-0560">Oxidoreductase</keyword>
<dbReference type="SUPFAM" id="SSF48179">
    <property type="entry name" value="6-phosphogluconate dehydrogenase C-terminal domain-like"/>
    <property type="match status" value="1"/>
</dbReference>
<evidence type="ECO:0000256" key="6">
    <source>
        <dbReference type="ARBA" id="ARBA00037979"/>
    </source>
</evidence>
<dbReference type="SUPFAM" id="SSF51735">
    <property type="entry name" value="NAD(P)-binding Rossmann-fold domains"/>
    <property type="match status" value="1"/>
</dbReference>
<dbReference type="InterPro" id="IPR029154">
    <property type="entry name" value="HIBADH-like_NADP-bd"/>
</dbReference>
<evidence type="ECO:0000259" key="12">
    <source>
        <dbReference type="Pfam" id="PF14833"/>
    </source>
</evidence>
<evidence type="ECO:0000256" key="2">
    <source>
        <dbReference type="ARBA" id="ARBA00023002"/>
    </source>
</evidence>
<evidence type="ECO:0000256" key="8">
    <source>
        <dbReference type="ARBA" id="ARBA00039407"/>
    </source>
</evidence>
<keyword evidence="3" id="KW-0520">NAD</keyword>
<dbReference type="Gene3D" id="3.40.50.720">
    <property type="entry name" value="NAD(P)-binding Rossmann-like Domain"/>
    <property type="match status" value="1"/>
</dbReference>
<feature type="domain" description="3-hydroxyisobutyrate dehydrogenase-like NAD-binding" evidence="12">
    <location>
        <begin position="179"/>
        <end position="299"/>
    </location>
</feature>
<dbReference type="PATRIC" id="fig|1178482.3.peg.1353"/>
<dbReference type="InterPro" id="IPR006115">
    <property type="entry name" value="6PGDH_NADP-bd"/>
</dbReference>
<comment type="function">
    <text evidence="5">Catalyzes oxidation of L-threonate to 2-oxo-tetronate. Can use either NAD(+) or NADP(+) as cosubstrate, with a preference for NAD(+).</text>
</comment>
<comment type="similarity">
    <text evidence="6">Belongs to the HIBADH-related family. L-threonate dehydrogenase subfamily.</text>
</comment>
<dbReference type="GO" id="GO:0050661">
    <property type="term" value="F:NADP binding"/>
    <property type="evidence" value="ECO:0007669"/>
    <property type="project" value="InterPro"/>
</dbReference>
<evidence type="ECO:0000313" key="14">
    <source>
        <dbReference type="Proteomes" id="UP000019113"/>
    </source>
</evidence>
<name>W1N8Z5_9GAMM</name>
<protein>
    <recommendedName>
        <fullName evidence="8">L-threonate dehydrogenase</fullName>
        <ecNumber evidence="7">1.1.1.411</ecNumber>
    </recommendedName>
</protein>
<evidence type="ECO:0000256" key="9">
    <source>
        <dbReference type="ARBA" id="ARBA00047312"/>
    </source>
</evidence>
<evidence type="ECO:0000256" key="3">
    <source>
        <dbReference type="ARBA" id="ARBA00023027"/>
    </source>
</evidence>
<feature type="domain" description="6-phosphogluconate dehydrogenase NADP-binding" evidence="11">
    <location>
        <begin position="14"/>
        <end position="174"/>
    </location>
</feature>
<dbReference type="EC" id="1.1.1.411" evidence="7"/>
<evidence type="ECO:0000256" key="4">
    <source>
        <dbReference type="ARBA" id="ARBA00023277"/>
    </source>
</evidence>
<dbReference type="InterPro" id="IPR008927">
    <property type="entry name" value="6-PGluconate_DH-like_C_sf"/>
</dbReference>
<dbReference type="InterPro" id="IPR036291">
    <property type="entry name" value="NAD(P)-bd_dom_sf"/>
</dbReference>
<evidence type="ECO:0000313" key="13">
    <source>
        <dbReference type="EMBL" id="ERL51676.1"/>
    </source>
</evidence>
<evidence type="ECO:0000256" key="5">
    <source>
        <dbReference type="ARBA" id="ARBA00037062"/>
    </source>
</evidence>
<keyword evidence="14" id="KW-1185">Reference proteome</keyword>
<comment type="caution">
    <text evidence="13">The sequence shown here is derived from an EMBL/GenBank/DDBJ whole genome shotgun (WGS) entry which is preliminary data.</text>
</comment>
<dbReference type="InterPro" id="IPR050006">
    <property type="entry name" value="LtnD"/>
</dbReference>
<dbReference type="OrthoDB" id="9786703at2"/>
<dbReference type="PANTHER" id="PTHR43060:SF17">
    <property type="entry name" value="L-THREONATE DEHYDROGENASE"/>
    <property type="match status" value="1"/>
</dbReference>
<dbReference type="Pfam" id="PF03446">
    <property type="entry name" value="NAD_binding_2"/>
    <property type="match status" value="1"/>
</dbReference>
<sequence>MSDSSSVPTPDVTYGVIGLGAMGMGIARSLFAAGLPVIGCDVAVSARDNFAAAGGRTLPSPLALAEECSVVILVVVNAAQVDAVLFGEDGLGGLAERLAPGSLVIQCATVAPAYAVALGERLQEMELELLDAPISGGAAKAACGQLSVMASGRVEAFSMAEPALGAMAANVHRLGDAPGVGSSVKLVNQHLAGVHIAAAAEAMALGVRMGIDPQRLYEVITQSAGNSWMFENRVPHILEGDYTPLSAVDIFVKDLNLVHDTGRDLRLAMPVAASALQQFTAASGMGHGREDDAAVIKVYAATAGIDLPATNDANHDREREE</sequence>
<proteinExistence type="inferred from homology"/>
<dbReference type="Pfam" id="PF14833">
    <property type="entry name" value="NAD_binding_11"/>
    <property type="match status" value="1"/>
</dbReference>
<dbReference type="Proteomes" id="UP000019113">
    <property type="component" value="Unassembled WGS sequence"/>
</dbReference>
<evidence type="ECO:0000256" key="10">
    <source>
        <dbReference type="PIRSR" id="PIRSR000103-1"/>
    </source>
</evidence>
<reference evidence="13 14" key="1">
    <citation type="submission" date="2013-08" db="EMBL/GenBank/DDBJ databases">
        <title>draft genome of Halomonas huanghegensis, strain BJGMM-B45T.</title>
        <authorList>
            <person name="Miao C."/>
            <person name="Wan Y."/>
            <person name="Jin W."/>
        </authorList>
    </citation>
    <scope>NUCLEOTIDE SEQUENCE [LARGE SCALE GENOMIC DNA]</scope>
    <source>
        <strain evidence="13 14">BJGMM-B45</strain>
    </source>
</reference>
<dbReference type="RefSeq" id="WP_021818312.1">
    <property type="nucleotide sequence ID" value="NZ_AVBC01000020.1"/>
</dbReference>
<dbReference type="KEGG" id="hhu:AR456_16085"/>
<dbReference type="PANTHER" id="PTHR43060">
    <property type="entry name" value="3-HYDROXYISOBUTYRATE DEHYDROGENASE-LIKE 1, MITOCHONDRIAL-RELATED"/>
    <property type="match status" value="1"/>
</dbReference>
<dbReference type="PIRSF" id="PIRSF000103">
    <property type="entry name" value="HIBADH"/>
    <property type="match status" value="1"/>
</dbReference>
<gene>
    <name evidence="13" type="ORF">BJB45_10965</name>
</gene>
<evidence type="ECO:0000256" key="7">
    <source>
        <dbReference type="ARBA" id="ARBA00038870"/>
    </source>
</evidence>
<comment type="catalytic activity">
    <reaction evidence="9">
        <text>L-threonate + NAD(+) = 2-dehydro-L-erythronate + NADH + H(+)</text>
        <dbReference type="Rhea" id="RHEA:52548"/>
        <dbReference type="ChEBI" id="CHEBI:15378"/>
        <dbReference type="ChEBI" id="CHEBI:57540"/>
        <dbReference type="ChEBI" id="CHEBI:57561"/>
        <dbReference type="ChEBI" id="CHEBI:57945"/>
        <dbReference type="ChEBI" id="CHEBI:136669"/>
        <dbReference type="EC" id="1.1.1.411"/>
    </reaction>
</comment>
<dbReference type="AlphaFoldDB" id="W1N8Z5"/>
<dbReference type="EMBL" id="AVBC01000020">
    <property type="protein sequence ID" value="ERL51676.1"/>
    <property type="molecule type" value="Genomic_DNA"/>
</dbReference>
<dbReference type="Gene3D" id="1.10.1040.10">
    <property type="entry name" value="N-(1-d-carboxylethyl)-l-norvaline Dehydrogenase, domain 2"/>
    <property type="match status" value="1"/>
</dbReference>
<dbReference type="InterPro" id="IPR013328">
    <property type="entry name" value="6PGD_dom2"/>
</dbReference>
<evidence type="ECO:0000259" key="11">
    <source>
        <dbReference type="Pfam" id="PF03446"/>
    </source>
</evidence>
<evidence type="ECO:0000256" key="1">
    <source>
        <dbReference type="ARBA" id="ARBA00022857"/>
    </source>
</evidence>
<dbReference type="eggNOG" id="COG2084">
    <property type="taxonomic scope" value="Bacteria"/>
</dbReference>
<dbReference type="STRING" id="1178482.AR456_16085"/>
<accession>W1N8Z5</accession>
<dbReference type="GO" id="GO:0051287">
    <property type="term" value="F:NAD binding"/>
    <property type="evidence" value="ECO:0007669"/>
    <property type="project" value="InterPro"/>
</dbReference>
<organism evidence="13 14">
    <name type="scientific">Halomonas huangheensis</name>
    <dbReference type="NCBI Taxonomy" id="1178482"/>
    <lineage>
        <taxon>Bacteria</taxon>
        <taxon>Pseudomonadati</taxon>
        <taxon>Pseudomonadota</taxon>
        <taxon>Gammaproteobacteria</taxon>
        <taxon>Oceanospirillales</taxon>
        <taxon>Halomonadaceae</taxon>
        <taxon>Halomonas</taxon>
    </lineage>
</organism>
<keyword evidence="4" id="KW-0119">Carbohydrate metabolism</keyword>
<dbReference type="NCBIfam" id="NF043037">
    <property type="entry name" value="ThreonDh"/>
    <property type="match status" value="1"/>
</dbReference>